<accession>A0AAU9D658</accession>
<keyword evidence="2" id="KW-0614">Plasmid</keyword>
<gene>
    <name evidence="2" type="ORF">FUAX_39300</name>
</gene>
<proteinExistence type="predicted"/>
<protein>
    <submittedName>
        <fullName evidence="2">Uncharacterized protein</fullName>
    </submittedName>
</protein>
<dbReference type="Proteomes" id="UP001348817">
    <property type="component" value="Plasmid pFA1"/>
</dbReference>
<dbReference type="AlphaFoldDB" id="A0AAU9D658"/>
<organism evidence="2 3">
    <name type="scientific">Fulvitalea axinellae</name>
    <dbReference type="NCBI Taxonomy" id="1182444"/>
    <lineage>
        <taxon>Bacteria</taxon>
        <taxon>Pseudomonadati</taxon>
        <taxon>Bacteroidota</taxon>
        <taxon>Cytophagia</taxon>
        <taxon>Cytophagales</taxon>
        <taxon>Persicobacteraceae</taxon>
        <taxon>Fulvitalea</taxon>
    </lineage>
</organism>
<keyword evidence="1" id="KW-1133">Transmembrane helix</keyword>
<evidence type="ECO:0000256" key="1">
    <source>
        <dbReference type="SAM" id="Phobius"/>
    </source>
</evidence>
<keyword evidence="1" id="KW-0472">Membrane</keyword>
<geneLocation type="plasmid" evidence="2 3">
    <name>pFA1</name>
</geneLocation>
<reference evidence="2 3" key="1">
    <citation type="submission" date="2021-12" db="EMBL/GenBank/DDBJ databases">
        <title>Genome sequencing of bacteria with rrn-lacking chromosome and rrn-plasmid.</title>
        <authorList>
            <person name="Anda M."/>
            <person name="Iwasaki W."/>
        </authorList>
    </citation>
    <scope>NUCLEOTIDE SEQUENCE [LARGE SCALE GENOMIC DNA]</scope>
    <source>
        <strain evidence="2 3">DSM 100852</strain>
        <plasmid evidence="2 3">pFA1</plasmid>
    </source>
</reference>
<evidence type="ECO:0000313" key="3">
    <source>
        <dbReference type="Proteomes" id="UP001348817"/>
    </source>
</evidence>
<feature type="transmembrane region" description="Helical" evidence="1">
    <location>
        <begin position="33"/>
        <end position="52"/>
    </location>
</feature>
<dbReference type="EMBL" id="AP025315">
    <property type="protein sequence ID" value="BDD11498.1"/>
    <property type="molecule type" value="Genomic_DNA"/>
</dbReference>
<name>A0AAU9D658_9BACT</name>
<keyword evidence="1" id="KW-0812">Transmembrane</keyword>
<dbReference type="KEGG" id="fax:FUAX_39300"/>
<evidence type="ECO:0000313" key="2">
    <source>
        <dbReference type="EMBL" id="BDD11498.1"/>
    </source>
</evidence>
<sequence>MILLKKGASSKTKYLKVNRAKGCIIEVRPRCPFYFSLFIFYFLSSWYIFLIYKETGITVDYKF</sequence>
<keyword evidence="3" id="KW-1185">Reference proteome</keyword>